<evidence type="ECO:0000256" key="4">
    <source>
        <dbReference type="ARBA" id="ARBA00022519"/>
    </source>
</evidence>
<keyword evidence="9 10" id="KW-0131">Cell cycle</keyword>
<keyword evidence="8 10" id="KW-0472">Membrane</keyword>
<keyword evidence="5 10" id="KW-0132">Cell division</keyword>
<evidence type="ECO:0000256" key="5">
    <source>
        <dbReference type="ARBA" id="ARBA00022618"/>
    </source>
</evidence>
<dbReference type="InterPro" id="IPR014168">
    <property type="entry name" value="Tol-Pal_TolR"/>
</dbReference>
<evidence type="ECO:0000256" key="1">
    <source>
        <dbReference type="ARBA" id="ARBA00004162"/>
    </source>
</evidence>
<evidence type="ECO:0000313" key="11">
    <source>
        <dbReference type="EMBL" id="WLD57294.1"/>
    </source>
</evidence>
<sequence>MKKSGKRKPVAEINVVPYIDVMLVLLIIFMVTAPMLTQGVDVNLPRASTEPLPVDDNRENLIVSVNAQQQYFLELGEASPQAIELGEVRNFVAEVIRRNPNTAVLVRGDQAVPYGKVVELMVMLQSAGVGSVGLVTEPI</sequence>
<evidence type="ECO:0000256" key="7">
    <source>
        <dbReference type="ARBA" id="ARBA00022989"/>
    </source>
</evidence>
<organism evidence="11">
    <name type="scientific">Salinispirillum sp. LH 10-3-1</name>
    <dbReference type="NCBI Taxonomy" id="2952525"/>
    <lineage>
        <taxon>Bacteria</taxon>
        <taxon>Pseudomonadati</taxon>
        <taxon>Pseudomonadota</taxon>
        <taxon>Gammaproteobacteria</taxon>
        <taxon>Oceanospirillales</taxon>
        <taxon>Saccharospirillaceae</taxon>
        <taxon>Salinispirillum</taxon>
    </lineage>
</organism>
<comment type="similarity">
    <text evidence="2 10">Belongs to the ExbD/TolR family.</text>
</comment>
<dbReference type="GO" id="GO:0051301">
    <property type="term" value="P:cell division"/>
    <property type="evidence" value="ECO:0007669"/>
    <property type="project" value="UniProtKB-UniRule"/>
</dbReference>
<accession>A0AB38YD65</accession>
<dbReference type="PANTHER" id="PTHR30558">
    <property type="entry name" value="EXBD MEMBRANE COMPONENT OF PMF-DRIVEN MACROMOLECULE IMPORT SYSTEM"/>
    <property type="match status" value="1"/>
</dbReference>
<comment type="subunit">
    <text evidence="10">The Tol-Pal system is composed of five core proteins: the inner membrane proteins TolA, TolQ and TolR, the periplasmic protein TolB and the outer membrane protein Pal. They form a network linking the inner and outer membranes and the peptidoglycan layer.</text>
</comment>
<dbReference type="GO" id="GO:0015031">
    <property type="term" value="P:protein transport"/>
    <property type="evidence" value="ECO:0007669"/>
    <property type="project" value="InterPro"/>
</dbReference>
<evidence type="ECO:0000256" key="10">
    <source>
        <dbReference type="HAMAP-Rule" id="MF_02203"/>
    </source>
</evidence>
<dbReference type="Pfam" id="PF02472">
    <property type="entry name" value="ExbD"/>
    <property type="match status" value="1"/>
</dbReference>
<dbReference type="GO" id="GO:0022857">
    <property type="term" value="F:transmembrane transporter activity"/>
    <property type="evidence" value="ECO:0007669"/>
    <property type="project" value="InterPro"/>
</dbReference>
<dbReference type="AlphaFoldDB" id="A0AB38YD65"/>
<comment type="function">
    <text evidence="10">Part of the Tol-Pal system, which plays a role in outer membrane invagination during cell division and is important for maintaining outer membrane integrity.</text>
</comment>
<dbReference type="NCBIfam" id="TIGR02801">
    <property type="entry name" value="tolR"/>
    <property type="match status" value="1"/>
</dbReference>
<proteinExistence type="inferred from homology"/>
<gene>
    <name evidence="10 11" type="primary">tolR</name>
    <name evidence="11" type="ORF">NFC81_11265</name>
</gene>
<feature type="transmembrane region" description="Helical" evidence="10">
    <location>
        <begin position="15"/>
        <end position="36"/>
    </location>
</feature>
<keyword evidence="6 10" id="KW-0812">Transmembrane</keyword>
<protein>
    <recommendedName>
        <fullName evidence="10">Tol-Pal system protein TolR</fullName>
    </recommendedName>
</protein>
<keyword evidence="3 10" id="KW-1003">Cell membrane</keyword>
<name>A0AB38YD65_9GAMM</name>
<dbReference type="RefSeq" id="WP_304994581.1">
    <property type="nucleotide sequence ID" value="NZ_CP101717.1"/>
</dbReference>
<comment type="subcellular location">
    <subcellularLocation>
        <location evidence="10">Cell inner membrane</location>
        <topology evidence="10">Single-pass membrane protein</topology>
    </subcellularLocation>
    <subcellularLocation>
        <location evidence="1">Cell membrane</location>
        <topology evidence="1">Single-pass membrane protein</topology>
    </subcellularLocation>
</comment>
<dbReference type="GO" id="GO:0005886">
    <property type="term" value="C:plasma membrane"/>
    <property type="evidence" value="ECO:0007669"/>
    <property type="project" value="UniProtKB-SubCell"/>
</dbReference>
<keyword evidence="4 10" id="KW-0997">Cell inner membrane</keyword>
<dbReference type="HAMAP" id="MF_02203">
    <property type="entry name" value="TolR"/>
    <property type="match status" value="1"/>
</dbReference>
<dbReference type="Gene3D" id="3.30.420.270">
    <property type="match status" value="1"/>
</dbReference>
<dbReference type="PANTHER" id="PTHR30558:SF7">
    <property type="entry name" value="TOL-PAL SYSTEM PROTEIN TOLR"/>
    <property type="match status" value="1"/>
</dbReference>
<evidence type="ECO:0000256" key="8">
    <source>
        <dbReference type="ARBA" id="ARBA00023136"/>
    </source>
</evidence>
<reference evidence="11" key="1">
    <citation type="submission" date="2022-07" db="EMBL/GenBank/DDBJ databases">
        <title>Complete genome sequence of Salinispirillum sp. LH10-3-1 capable of multiple carbohydrate inversion isolated from a soda lake.</title>
        <authorList>
            <person name="Liu J."/>
            <person name="Zhai Y."/>
            <person name="Zhang H."/>
            <person name="Yang H."/>
            <person name="Qu J."/>
            <person name="Li J."/>
        </authorList>
    </citation>
    <scope>NUCLEOTIDE SEQUENCE</scope>
    <source>
        <strain evidence="11">LH 10-3-1</strain>
    </source>
</reference>
<evidence type="ECO:0000256" key="3">
    <source>
        <dbReference type="ARBA" id="ARBA00022475"/>
    </source>
</evidence>
<dbReference type="EMBL" id="CP101717">
    <property type="protein sequence ID" value="WLD57294.1"/>
    <property type="molecule type" value="Genomic_DNA"/>
</dbReference>
<dbReference type="InterPro" id="IPR003400">
    <property type="entry name" value="ExbD"/>
</dbReference>
<evidence type="ECO:0000256" key="2">
    <source>
        <dbReference type="ARBA" id="ARBA00005811"/>
    </source>
</evidence>
<evidence type="ECO:0000256" key="6">
    <source>
        <dbReference type="ARBA" id="ARBA00022692"/>
    </source>
</evidence>
<evidence type="ECO:0000256" key="9">
    <source>
        <dbReference type="ARBA" id="ARBA00023306"/>
    </source>
</evidence>
<keyword evidence="7 10" id="KW-1133">Transmembrane helix</keyword>